<sequence>MTFVLQYWFVSRLGYPETFVTTCQNYTGEFLYEARCEYTFNILFTTIIVAFLALFPFIISQKLSCFIIGCLWLGLLWLLGSVFITFDSTDLGNTLEISSLFHYAWVELKIPYIVISVISIPTLFFVKKL</sequence>
<organism evidence="2 3">
    <name type="scientific">Haemophilus parainfluenzae</name>
    <dbReference type="NCBI Taxonomy" id="729"/>
    <lineage>
        <taxon>Bacteria</taxon>
        <taxon>Pseudomonadati</taxon>
        <taxon>Pseudomonadota</taxon>
        <taxon>Gammaproteobacteria</taxon>
        <taxon>Pasteurellales</taxon>
        <taxon>Pasteurellaceae</taxon>
        <taxon>Haemophilus</taxon>
    </lineage>
</organism>
<protein>
    <submittedName>
        <fullName evidence="2">Uncharacterized protein</fullName>
    </submittedName>
</protein>
<dbReference type="RefSeq" id="WP_197543964.1">
    <property type="nucleotide sequence ID" value="NZ_CP063120.1"/>
</dbReference>
<feature type="transmembrane region" description="Helical" evidence="1">
    <location>
        <begin position="66"/>
        <end position="86"/>
    </location>
</feature>
<accession>A0A7M1NY19</accession>
<dbReference type="AlphaFoldDB" id="A0A7M1NY19"/>
<reference evidence="2 3" key="1">
    <citation type="submission" date="2020-10" db="EMBL/GenBank/DDBJ databases">
        <title>Genomic diversity and antimicrobial resistance of Haemophilus colonising the airways of young children with cystic fibrosis.</title>
        <authorList>
            <person name="Watts S.C."/>
            <person name="Judd L.M."/>
            <person name="Carzino R."/>
            <person name="Ranganathan S."/>
            <person name="Holt K.E."/>
        </authorList>
    </citation>
    <scope>NUCLEOTIDE SEQUENCE [LARGE SCALE GENOMIC DNA]</scope>
    <source>
        <strain evidence="2 3">M1C137_2</strain>
    </source>
</reference>
<dbReference type="Proteomes" id="UP000595009">
    <property type="component" value="Chromosome"/>
</dbReference>
<feature type="transmembrane region" description="Helical" evidence="1">
    <location>
        <begin position="106"/>
        <end position="126"/>
    </location>
</feature>
<evidence type="ECO:0000256" key="1">
    <source>
        <dbReference type="SAM" id="Phobius"/>
    </source>
</evidence>
<proteinExistence type="predicted"/>
<evidence type="ECO:0000313" key="3">
    <source>
        <dbReference type="Proteomes" id="UP000595009"/>
    </source>
</evidence>
<dbReference type="EMBL" id="CP063120">
    <property type="protein sequence ID" value="QOR17827.1"/>
    <property type="molecule type" value="Genomic_DNA"/>
</dbReference>
<gene>
    <name evidence="2" type="ORF">INP94_02760</name>
</gene>
<keyword evidence="1" id="KW-0812">Transmembrane</keyword>
<name>A0A7M1NY19_HAEPA</name>
<evidence type="ECO:0000313" key="2">
    <source>
        <dbReference type="EMBL" id="QOR17827.1"/>
    </source>
</evidence>
<feature type="transmembrane region" description="Helical" evidence="1">
    <location>
        <begin position="38"/>
        <end position="59"/>
    </location>
</feature>
<keyword evidence="1" id="KW-0472">Membrane</keyword>
<keyword evidence="1" id="KW-1133">Transmembrane helix</keyword>